<dbReference type="PANTHER" id="PTHR43976">
    <property type="entry name" value="SHORT CHAIN DEHYDROGENASE"/>
    <property type="match status" value="1"/>
</dbReference>
<organism evidence="4 5">
    <name type="scientific">Actinomadura luteofluorescens</name>
    <dbReference type="NCBI Taxonomy" id="46163"/>
    <lineage>
        <taxon>Bacteria</taxon>
        <taxon>Bacillati</taxon>
        <taxon>Actinomycetota</taxon>
        <taxon>Actinomycetes</taxon>
        <taxon>Streptosporangiales</taxon>
        <taxon>Thermomonosporaceae</taxon>
        <taxon>Actinomadura</taxon>
    </lineage>
</organism>
<keyword evidence="5" id="KW-1185">Reference proteome</keyword>
<comment type="caution">
    <text evidence="4">The sequence shown here is derived from an EMBL/GenBank/DDBJ whole genome shotgun (WGS) entry which is preliminary data.</text>
</comment>
<dbReference type="Gene3D" id="3.40.50.720">
    <property type="entry name" value="NAD(P)-binding Rossmann-like Domain"/>
    <property type="match status" value="1"/>
</dbReference>
<protein>
    <submittedName>
        <fullName evidence="4">NADP-dependent 3-hydroxy acid dehydrogenase YdfG</fullName>
    </submittedName>
</protein>
<sequence>MTSQAGTQRTWIITGASSGFGRAIAECAVGRGDNVVLAVRRPGSVADLADAHRDQVLIAEFDVRDTGRAGDVVQAAVERFGRVAGRTRATTPSPSASTCCSNTATRSAASSRS</sequence>
<dbReference type="InterPro" id="IPR051911">
    <property type="entry name" value="SDR_oxidoreductase"/>
</dbReference>
<dbReference type="GO" id="GO:0016491">
    <property type="term" value="F:oxidoreductase activity"/>
    <property type="evidence" value="ECO:0007669"/>
    <property type="project" value="UniProtKB-KW"/>
</dbReference>
<dbReference type="InterPro" id="IPR002347">
    <property type="entry name" value="SDR_fam"/>
</dbReference>
<keyword evidence="2" id="KW-0560">Oxidoreductase</keyword>
<evidence type="ECO:0000256" key="1">
    <source>
        <dbReference type="ARBA" id="ARBA00006484"/>
    </source>
</evidence>
<gene>
    <name evidence="4" type="ORF">BJY14_006479</name>
</gene>
<evidence type="ECO:0000313" key="5">
    <source>
        <dbReference type="Proteomes" id="UP000529783"/>
    </source>
</evidence>
<proteinExistence type="inferred from homology"/>
<reference evidence="4 5" key="1">
    <citation type="submission" date="2020-07" db="EMBL/GenBank/DDBJ databases">
        <title>Sequencing the genomes of 1000 actinobacteria strains.</title>
        <authorList>
            <person name="Klenk H.-P."/>
        </authorList>
    </citation>
    <scope>NUCLEOTIDE SEQUENCE [LARGE SCALE GENOMIC DNA]</scope>
    <source>
        <strain evidence="4 5">DSM 40398</strain>
    </source>
</reference>
<feature type="region of interest" description="Disordered" evidence="3">
    <location>
        <begin position="85"/>
        <end position="113"/>
    </location>
</feature>
<dbReference type="InterPro" id="IPR036291">
    <property type="entry name" value="NAD(P)-bd_dom_sf"/>
</dbReference>
<name>A0A7Y9JJ49_9ACTN</name>
<evidence type="ECO:0000256" key="2">
    <source>
        <dbReference type="ARBA" id="ARBA00023002"/>
    </source>
</evidence>
<dbReference type="RefSeq" id="WP_179847041.1">
    <property type="nucleotide sequence ID" value="NZ_JACCBA010000001.1"/>
</dbReference>
<dbReference type="PANTHER" id="PTHR43976:SF16">
    <property type="entry name" value="SHORT-CHAIN DEHYDROGENASE_REDUCTASE FAMILY PROTEIN"/>
    <property type="match status" value="1"/>
</dbReference>
<accession>A0A7Y9JJ49</accession>
<dbReference type="SUPFAM" id="SSF51735">
    <property type="entry name" value="NAD(P)-binding Rossmann-fold domains"/>
    <property type="match status" value="1"/>
</dbReference>
<evidence type="ECO:0000313" key="4">
    <source>
        <dbReference type="EMBL" id="NYD50496.1"/>
    </source>
</evidence>
<comment type="similarity">
    <text evidence="1">Belongs to the short-chain dehydrogenases/reductases (SDR) family.</text>
</comment>
<feature type="compositionally biased region" description="Low complexity" evidence="3">
    <location>
        <begin position="86"/>
        <end position="113"/>
    </location>
</feature>
<dbReference type="Proteomes" id="UP000529783">
    <property type="component" value="Unassembled WGS sequence"/>
</dbReference>
<evidence type="ECO:0000256" key="3">
    <source>
        <dbReference type="SAM" id="MobiDB-lite"/>
    </source>
</evidence>
<dbReference type="Pfam" id="PF00106">
    <property type="entry name" value="adh_short"/>
    <property type="match status" value="1"/>
</dbReference>
<dbReference type="EMBL" id="JACCBA010000001">
    <property type="protein sequence ID" value="NYD50496.1"/>
    <property type="molecule type" value="Genomic_DNA"/>
</dbReference>
<dbReference type="AlphaFoldDB" id="A0A7Y9JJ49"/>